<protein>
    <recommendedName>
        <fullName evidence="5">ABC-2 type transport system permease protein</fullName>
    </recommendedName>
</protein>
<evidence type="ECO:0008006" key="5">
    <source>
        <dbReference type="Google" id="ProtNLM"/>
    </source>
</evidence>
<sequence length="471" mass="51712">MKAWWQLWLQSLRRMPVLIAIAVALWAATLYFALPWLRGEAGTGTLAAAFFCIASWSWHVAQGFTLRSICMPESFMLPQFRRRLLEYAAIDASFWILLPIIVVYLRGLPHAPLIACGLLLVPVLGVIMGGNPRANTFIWPLFIVLGWAPTYFTRLVQVALQSALTPLLILTLIALLLAFGIAPLLRIEDRQADTSPLESTGLGRNAMRSAPGEPQRTGAIGRRINALYDSTSQRAMHRALIGYRRNANLTHRMVLVRRLLLPHDNPEAIALRVALVASFACFYFLAVMHRPHFEPAVIGAYAIMLSVSRFPQLNLGMTRMRPNMADLYLTLAPETRAEYQKTVSDALLVLVPISMLTALVYTSLGAVLVRATDPWQMLFVAAIVSAAASLAALALHLIGPEGRTGRAIVNVSVLLGVMAVYWGGYWLVGIAGYLIGGAVLALVTLSFGGGVWFAAQREYQQLAPRFDAPIG</sequence>
<feature type="transmembrane region" description="Helical" evidence="2">
    <location>
        <begin position="433"/>
        <end position="455"/>
    </location>
</feature>
<feature type="transmembrane region" description="Helical" evidence="2">
    <location>
        <begin position="12"/>
        <end position="34"/>
    </location>
</feature>
<feature type="transmembrane region" description="Helical" evidence="2">
    <location>
        <begin position="375"/>
        <end position="395"/>
    </location>
</feature>
<feature type="transmembrane region" description="Helical" evidence="2">
    <location>
        <begin position="346"/>
        <end position="369"/>
    </location>
</feature>
<feature type="transmembrane region" description="Helical" evidence="2">
    <location>
        <begin position="292"/>
        <end position="311"/>
    </location>
</feature>
<dbReference type="RefSeq" id="WP_204630704.1">
    <property type="nucleotide sequence ID" value="NZ_BSOC01000004.1"/>
</dbReference>
<proteinExistence type="predicted"/>
<dbReference type="Proteomes" id="UP001430193">
    <property type="component" value="Unassembled WGS sequence"/>
</dbReference>
<keyword evidence="2" id="KW-1133">Transmembrane helix</keyword>
<evidence type="ECO:0000313" key="3">
    <source>
        <dbReference type="EMBL" id="MBM7129073.1"/>
    </source>
</evidence>
<keyword evidence="2" id="KW-0472">Membrane</keyword>
<keyword evidence="2" id="KW-0812">Transmembrane</keyword>
<feature type="transmembrane region" description="Helical" evidence="2">
    <location>
        <begin position="137"/>
        <end position="157"/>
    </location>
</feature>
<reference evidence="3" key="1">
    <citation type="submission" date="2020-10" db="EMBL/GenBank/DDBJ databases">
        <title>Phylogeny of dyella-like bacteria.</title>
        <authorList>
            <person name="Fu J."/>
        </authorList>
    </citation>
    <scope>NUCLEOTIDE SEQUENCE</scope>
    <source>
        <strain evidence="3">DHON07</strain>
    </source>
</reference>
<accession>A0ABS2KDU9</accession>
<feature type="transmembrane region" description="Helical" evidence="2">
    <location>
        <begin position="268"/>
        <end position="286"/>
    </location>
</feature>
<evidence type="ECO:0000313" key="4">
    <source>
        <dbReference type="Proteomes" id="UP001430193"/>
    </source>
</evidence>
<comment type="caution">
    <text evidence="3">The sequence shown here is derived from an EMBL/GenBank/DDBJ whole genome shotgun (WGS) entry which is preliminary data.</text>
</comment>
<feature type="transmembrane region" description="Helical" evidence="2">
    <location>
        <begin position="407"/>
        <end position="427"/>
    </location>
</feature>
<feature type="transmembrane region" description="Helical" evidence="2">
    <location>
        <begin position="111"/>
        <end position="130"/>
    </location>
</feature>
<evidence type="ECO:0000256" key="2">
    <source>
        <dbReference type="SAM" id="Phobius"/>
    </source>
</evidence>
<name>A0ABS2KDU9_9GAMM</name>
<feature type="region of interest" description="Disordered" evidence="1">
    <location>
        <begin position="195"/>
        <end position="215"/>
    </location>
</feature>
<feature type="transmembrane region" description="Helical" evidence="2">
    <location>
        <begin position="87"/>
        <end position="105"/>
    </location>
</feature>
<gene>
    <name evidence="3" type="ORF">ISS99_06025</name>
</gene>
<organism evidence="3 4">
    <name type="scientific">Dyella mobilis</name>
    <dbReference type="NCBI Taxonomy" id="1849582"/>
    <lineage>
        <taxon>Bacteria</taxon>
        <taxon>Pseudomonadati</taxon>
        <taxon>Pseudomonadota</taxon>
        <taxon>Gammaproteobacteria</taxon>
        <taxon>Lysobacterales</taxon>
        <taxon>Rhodanobacteraceae</taxon>
        <taxon>Dyella</taxon>
    </lineage>
</organism>
<dbReference type="EMBL" id="JADIKF010000037">
    <property type="protein sequence ID" value="MBM7129073.1"/>
    <property type="molecule type" value="Genomic_DNA"/>
</dbReference>
<keyword evidence="4" id="KW-1185">Reference proteome</keyword>
<evidence type="ECO:0000256" key="1">
    <source>
        <dbReference type="SAM" id="MobiDB-lite"/>
    </source>
</evidence>
<feature type="transmembrane region" description="Helical" evidence="2">
    <location>
        <begin position="163"/>
        <end position="185"/>
    </location>
</feature>